<dbReference type="GO" id="GO:0016020">
    <property type="term" value="C:membrane"/>
    <property type="evidence" value="ECO:0007669"/>
    <property type="project" value="UniProtKB-SubCell"/>
</dbReference>
<dbReference type="Proteomes" id="UP000014760">
    <property type="component" value="Unassembled WGS sequence"/>
</dbReference>
<evidence type="ECO:0000313" key="6">
    <source>
        <dbReference type="EMBL" id="ELT92214.1"/>
    </source>
</evidence>
<keyword evidence="4" id="KW-0472">Membrane</keyword>
<dbReference type="HOGENOM" id="CLU_700664_0_0_1"/>
<dbReference type="EMBL" id="KB310219">
    <property type="protein sequence ID" value="ELT92214.1"/>
    <property type="molecule type" value="Genomic_DNA"/>
</dbReference>
<dbReference type="GO" id="GO:0007264">
    <property type="term" value="P:small GTPase-mediated signal transduction"/>
    <property type="evidence" value="ECO:0007669"/>
    <property type="project" value="InterPro"/>
</dbReference>
<dbReference type="FunFam" id="3.40.50.300:FF:002060">
    <property type="entry name" value="Rho family GTPase"/>
    <property type="match status" value="1"/>
</dbReference>
<dbReference type="PROSITE" id="PS51420">
    <property type="entry name" value="RHO"/>
    <property type="match status" value="1"/>
</dbReference>
<accession>R7TEQ7</accession>
<evidence type="ECO:0000256" key="1">
    <source>
        <dbReference type="ARBA" id="ARBA00004370"/>
    </source>
</evidence>
<dbReference type="GO" id="GO:0003924">
    <property type="term" value="F:GTPase activity"/>
    <property type="evidence" value="ECO:0007669"/>
    <property type="project" value="InterPro"/>
</dbReference>
<dbReference type="PANTHER" id="PTHR24072">
    <property type="entry name" value="RHO FAMILY GTPASE"/>
    <property type="match status" value="1"/>
</dbReference>
<dbReference type="SMART" id="SM00174">
    <property type="entry name" value="RHO"/>
    <property type="match status" value="1"/>
</dbReference>
<keyword evidence="2" id="KW-0547">Nucleotide-binding</keyword>
<feature type="region of interest" description="Disordered" evidence="5">
    <location>
        <begin position="197"/>
        <end position="224"/>
    </location>
</feature>
<protein>
    <submittedName>
        <fullName evidence="6 7">Uncharacterized protein</fullName>
    </submittedName>
</protein>
<evidence type="ECO:0000256" key="5">
    <source>
        <dbReference type="SAM" id="MobiDB-lite"/>
    </source>
</evidence>
<reference evidence="7" key="3">
    <citation type="submission" date="2015-06" db="UniProtKB">
        <authorList>
            <consortium name="EnsemblMetazoa"/>
        </authorList>
    </citation>
    <scope>IDENTIFICATION</scope>
</reference>
<dbReference type="SUPFAM" id="SSF52540">
    <property type="entry name" value="P-loop containing nucleoside triphosphate hydrolases"/>
    <property type="match status" value="1"/>
</dbReference>
<reference evidence="6 8" key="2">
    <citation type="journal article" date="2013" name="Nature">
        <title>Insights into bilaterian evolution from three spiralian genomes.</title>
        <authorList>
            <person name="Simakov O."/>
            <person name="Marletaz F."/>
            <person name="Cho S.J."/>
            <person name="Edsinger-Gonzales E."/>
            <person name="Havlak P."/>
            <person name="Hellsten U."/>
            <person name="Kuo D.H."/>
            <person name="Larsson T."/>
            <person name="Lv J."/>
            <person name="Arendt D."/>
            <person name="Savage R."/>
            <person name="Osoegawa K."/>
            <person name="de Jong P."/>
            <person name="Grimwood J."/>
            <person name="Chapman J.A."/>
            <person name="Shapiro H."/>
            <person name="Aerts A."/>
            <person name="Otillar R.P."/>
            <person name="Terry A.Y."/>
            <person name="Boore J.L."/>
            <person name="Grigoriev I.V."/>
            <person name="Lindberg D.R."/>
            <person name="Seaver E.C."/>
            <person name="Weisblat D.A."/>
            <person name="Putnam N.H."/>
            <person name="Rokhsar D.S."/>
        </authorList>
    </citation>
    <scope>NUCLEOTIDE SEQUENCE</scope>
    <source>
        <strain evidence="6 8">I ESC-2004</strain>
    </source>
</reference>
<evidence type="ECO:0000256" key="3">
    <source>
        <dbReference type="ARBA" id="ARBA00023134"/>
    </source>
</evidence>
<evidence type="ECO:0000313" key="7">
    <source>
        <dbReference type="EnsemblMetazoa" id="CapteP219791"/>
    </source>
</evidence>
<dbReference type="AlphaFoldDB" id="R7TEQ7"/>
<keyword evidence="3" id="KW-0342">GTP-binding</keyword>
<proteinExistence type="predicted"/>
<feature type="compositionally biased region" description="Basic and acidic residues" evidence="5">
    <location>
        <begin position="343"/>
        <end position="353"/>
    </location>
</feature>
<dbReference type="InterPro" id="IPR001806">
    <property type="entry name" value="Small_GTPase"/>
</dbReference>
<dbReference type="PROSITE" id="PS51419">
    <property type="entry name" value="RAB"/>
    <property type="match status" value="1"/>
</dbReference>
<dbReference type="SMART" id="SM00173">
    <property type="entry name" value="RAS"/>
    <property type="match status" value="1"/>
</dbReference>
<keyword evidence="8" id="KW-1185">Reference proteome</keyword>
<dbReference type="GO" id="GO:0005525">
    <property type="term" value="F:GTP binding"/>
    <property type="evidence" value="ECO:0007669"/>
    <property type="project" value="UniProtKB-KW"/>
</dbReference>
<sequence length="394" mass="42337">MKYQIKCVIVGDGVVGKTCMLSVLVNKTFPKDYVPLTVIDRHRCNLVIDDQPVLLDLHDTSSVATYDQLRPMSYLETDVFVVVYEVVSDEGPNNVVRKWIPKVRHHCPDAPFILVGNKADLREPKMAMKRDESQLAVVSKQEGEKFAQEVGAVAYMECSTLKQDGVTEVFEATTMNRMLIALCVFGLVAVAFAKPGGGRGGPQKEKAGPGGQKRGKGGREGGRGADLVCEVTSDTFSMTKVCVEGECSLGPRLSVDRDGNQVSTKFCDAVNENGTSLVAKAACLITDMEGNVLFVRTLPDCDKPDDVDRPVVECNVEMEVLFENEAAKAFFPNGTKGGHGGHGGRDGGRRSDDVDVTVVEGDDEAAPEAVVAGQKGGRKPDQGSPKGGRGGRRN</sequence>
<dbReference type="InterPro" id="IPR005225">
    <property type="entry name" value="Small_GTP-bd"/>
</dbReference>
<name>R7TEQ7_CAPTE</name>
<dbReference type="InterPro" id="IPR003578">
    <property type="entry name" value="Small_GTPase_Rho"/>
</dbReference>
<dbReference type="EnsemblMetazoa" id="CapteT219791">
    <property type="protein sequence ID" value="CapteP219791"/>
    <property type="gene ID" value="CapteG219791"/>
</dbReference>
<comment type="subcellular location">
    <subcellularLocation>
        <location evidence="1">Membrane</location>
    </subcellularLocation>
</comment>
<dbReference type="PROSITE" id="PS51421">
    <property type="entry name" value="RAS"/>
    <property type="match status" value="1"/>
</dbReference>
<dbReference type="EMBL" id="AMQN01013428">
    <property type="status" value="NOT_ANNOTATED_CDS"/>
    <property type="molecule type" value="Genomic_DNA"/>
</dbReference>
<dbReference type="InterPro" id="IPR027417">
    <property type="entry name" value="P-loop_NTPase"/>
</dbReference>
<dbReference type="PRINTS" id="PR00449">
    <property type="entry name" value="RASTRNSFRMNG"/>
</dbReference>
<organism evidence="6">
    <name type="scientific">Capitella teleta</name>
    <name type="common">Polychaete worm</name>
    <dbReference type="NCBI Taxonomy" id="283909"/>
    <lineage>
        <taxon>Eukaryota</taxon>
        <taxon>Metazoa</taxon>
        <taxon>Spiralia</taxon>
        <taxon>Lophotrochozoa</taxon>
        <taxon>Annelida</taxon>
        <taxon>Polychaeta</taxon>
        <taxon>Sedentaria</taxon>
        <taxon>Scolecida</taxon>
        <taxon>Capitellidae</taxon>
        <taxon>Capitella</taxon>
    </lineage>
</organism>
<gene>
    <name evidence="6" type="ORF">CAPTEDRAFT_219791</name>
</gene>
<dbReference type="CDD" id="cd00157">
    <property type="entry name" value="Rho"/>
    <property type="match status" value="1"/>
</dbReference>
<dbReference type="SMART" id="SM00175">
    <property type="entry name" value="RAB"/>
    <property type="match status" value="1"/>
</dbReference>
<dbReference type="NCBIfam" id="TIGR00231">
    <property type="entry name" value="small_GTP"/>
    <property type="match status" value="1"/>
</dbReference>
<evidence type="ECO:0000256" key="4">
    <source>
        <dbReference type="ARBA" id="ARBA00023136"/>
    </source>
</evidence>
<dbReference type="Pfam" id="PF00071">
    <property type="entry name" value="Ras"/>
    <property type="match status" value="1"/>
</dbReference>
<feature type="region of interest" description="Disordered" evidence="5">
    <location>
        <begin position="331"/>
        <end position="394"/>
    </location>
</feature>
<dbReference type="STRING" id="283909.R7TEQ7"/>
<evidence type="ECO:0000313" key="8">
    <source>
        <dbReference type="Proteomes" id="UP000014760"/>
    </source>
</evidence>
<reference evidence="8" key="1">
    <citation type="submission" date="2012-12" db="EMBL/GenBank/DDBJ databases">
        <authorList>
            <person name="Hellsten U."/>
            <person name="Grimwood J."/>
            <person name="Chapman J.A."/>
            <person name="Shapiro H."/>
            <person name="Aerts A."/>
            <person name="Otillar R.P."/>
            <person name="Terry A.Y."/>
            <person name="Boore J.L."/>
            <person name="Simakov O."/>
            <person name="Marletaz F."/>
            <person name="Cho S.-J."/>
            <person name="Edsinger-Gonzales E."/>
            <person name="Havlak P."/>
            <person name="Kuo D.-H."/>
            <person name="Larsson T."/>
            <person name="Lv J."/>
            <person name="Arendt D."/>
            <person name="Savage R."/>
            <person name="Osoegawa K."/>
            <person name="de Jong P."/>
            <person name="Lindberg D.R."/>
            <person name="Seaver E.C."/>
            <person name="Weisblat D.A."/>
            <person name="Putnam N.H."/>
            <person name="Grigoriev I.V."/>
            <person name="Rokhsar D.S."/>
        </authorList>
    </citation>
    <scope>NUCLEOTIDE SEQUENCE</scope>
    <source>
        <strain evidence="8">I ESC-2004</strain>
    </source>
</reference>
<evidence type="ECO:0000256" key="2">
    <source>
        <dbReference type="ARBA" id="ARBA00022741"/>
    </source>
</evidence>
<dbReference type="Gene3D" id="3.40.50.300">
    <property type="entry name" value="P-loop containing nucleotide triphosphate hydrolases"/>
    <property type="match status" value="1"/>
</dbReference>